<dbReference type="EMBL" id="CAEQ01000794">
    <property type="protein sequence ID" value="CCD12580.1"/>
    <property type="molecule type" value="Genomic_DNA"/>
</dbReference>
<gene>
    <name evidence="1" type="ORF">TCIL3000_0_34470</name>
</gene>
<accession>F9W5X7</accession>
<name>F9W5X7_TRYCI</name>
<dbReference type="Proteomes" id="UP000000702">
    <property type="component" value="Unassembled WGS sequence"/>
</dbReference>
<organism evidence="1 2">
    <name type="scientific">Trypanosoma congolense (strain IL3000)</name>
    <dbReference type="NCBI Taxonomy" id="1068625"/>
    <lineage>
        <taxon>Eukaryota</taxon>
        <taxon>Discoba</taxon>
        <taxon>Euglenozoa</taxon>
        <taxon>Kinetoplastea</taxon>
        <taxon>Metakinetoplastina</taxon>
        <taxon>Trypanosomatida</taxon>
        <taxon>Trypanosomatidae</taxon>
        <taxon>Trypanosoma</taxon>
        <taxon>Nannomonas</taxon>
    </lineage>
</organism>
<evidence type="ECO:0000313" key="1">
    <source>
        <dbReference type="EMBL" id="CCD12580.1"/>
    </source>
</evidence>
<reference evidence="2" key="1">
    <citation type="submission" date="2011-07" db="EMBL/GenBank/DDBJ databases">
        <title>Divergent evolution of antigenic variation in African trypanosomes.</title>
        <authorList>
            <person name="Jackson A.P."/>
            <person name="Berry A."/>
            <person name="Allison H.C."/>
            <person name="Burton P."/>
            <person name="Anderson J."/>
            <person name="Aslett M."/>
            <person name="Brown R."/>
            <person name="Corton N."/>
            <person name="Harris D."/>
            <person name="Hauser H."/>
            <person name="Gamble J."/>
            <person name="Gilderthorp R."/>
            <person name="McQuillan J."/>
            <person name="Quail M.A."/>
            <person name="Sanders M."/>
            <person name="Van Tonder A."/>
            <person name="Ginger M.L."/>
            <person name="Donelson J.E."/>
            <person name="Field M.C."/>
            <person name="Barry J.D."/>
            <person name="Berriman M."/>
            <person name="Hertz-Fowler C."/>
        </authorList>
    </citation>
    <scope>NUCLEOTIDE SEQUENCE [LARGE SCALE GENOMIC DNA]</scope>
    <source>
        <strain evidence="2">IL3000</strain>
    </source>
</reference>
<evidence type="ECO:0000313" key="2">
    <source>
        <dbReference type="Proteomes" id="UP000000702"/>
    </source>
</evidence>
<protein>
    <submittedName>
        <fullName evidence="1">Uncharacterized protein</fullName>
    </submittedName>
</protein>
<keyword evidence="2" id="KW-1185">Reference proteome</keyword>
<sequence length="149" mass="16909">MHLVCPVVASWALTQKGLPFVEATGGEVRAGACGQAAAPRTDFPLPCHAHSEMFFTNKERGFCLLLVRSKTSSIETCDGVRVKQGLFFWIQICHSSSRYSDFPLQWQLHCAYALDCIRLSLTFIGIKHCLITFRWIVVMYSMREHLCKH</sequence>
<dbReference type="AlphaFoldDB" id="F9W5X7"/>
<comment type="caution">
    <text evidence="1">The sequence shown here is derived from an EMBL/GenBank/DDBJ whole genome shotgun (WGS) entry which is preliminary data.</text>
</comment>
<reference evidence="1 2" key="2">
    <citation type="journal article" date="2012" name="Proc. Natl. Acad. Sci. U.S.A.">
        <title>Antigenic diversity is generated by distinct evolutionary mechanisms in African trypanosome species.</title>
        <authorList>
            <person name="Jackson A.P."/>
            <person name="Berry A."/>
            <person name="Aslett M."/>
            <person name="Allison H.C."/>
            <person name="Burton P."/>
            <person name="Vavrova-Anderson J."/>
            <person name="Brown R."/>
            <person name="Browne H."/>
            <person name="Corton N."/>
            <person name="Hauser H."/>
            <person name="Gamble J."/>
            <person name="Gilderthorp R."/>
            <person name="Marcello L."/>
            <person name="McQuillan J."/>
            <person name="Otto T.D."/>
            <person name="Quail M.A."/>
            <person name="Sanders M.J."/>
            <person name="van Tonder A."/>
            <person name="Ginger M.L."/>
            <person name="Field M.C."/>
            <person name="Barry J.D."/>
            <person name="Hertz-Fowler C."/>
            <person name="Berriman M."/>
        </authorList>
    </citation>
    <scope>NUCLEOTIDE SEQUENCE [LARGE SCALE GENOMIC DNA]</scope>
    <source>
        <strain evidence="1 2">IL3000</strain>
    </source>
</reference>
<proteinExistence type="predicted"/>